<accession>A0ABT2QA90</accession>
<sequence length="103" mass="11650">MKRVIDRQLYDTKSAEQIARYAPITDRGDFHHQIETLYKSDGGEFFLHAEGGPATEYAERCNGGKTSGEVIKLMDEDAALDWCEERSIDGEIIVAEFSHLIEI</sequence>
<dbReference type="EMBL" id="JAOPKB010000001">
    <property type="protein sequence ID" value="MCU4971853.1"/>
    <property type="molecule type" value="Genomic_DNA"/>
</dbReference>
<proteinExistence type="predicted"/>
<evidence type="ECO:0000313" key="1">
    <source>
        <dbReference type="EMBL" id="MCU4971853.1"/>
    </source>
</evidence>
<comment type="caution">
    <text evidence="1">The sequence shown here is derived from an EMBL/GenBank/DDBJ whole genome shotgun (WGS) entry which is preliminary data.</text>
</comment>
<evidence type="ECO:0000313" key="2">
    <source>
        <dbReference type="Proteomes" id="UP001320972"/>
    </source>
</evidence>
<protein>
    <submittedName>
        <fullName evidence="1">Uncharacterized protein</fullName>
    </submittedName>
</protein>
<organism evidence="1 2">
    <name type="scientific">Natronoglomus mannanivorans</name>
    <dbReference type="NCBI Taxonomy" id="2979990"/>
    <lineage>
        <taxon>Archaea</taxon>
        <taxon>Methanobacteriati</taxon>
        <taxon>Methanobacteriota</taxon>
        <taxon>Stenosarchaea group</taxon>
        <taxon>Halobacteria</taxon>
        <taxon>Halobacteriales</taxon>
        <taxon>Natrialbaceae</taxon>
        <taxon>Natronoglomus</taxon>
    </lineage>
</organism>
<reference evidence="1 2" key="1">
    <citation type="submission" date="2022-09" db="EMBL/GenBank/DDBJ databases">
        <title>Enrichment on poylsaccharides allowed isolation of novel metabolic and taxonomic groups of Haloarchaea.</title>
        <authorList>
            <person name="Sorokin D.Y."/>
            <person name="Elcheninov A.G."/>
            <person name="Khizhniak T.V."/>
            <person name="Kolganova T.V."/>
            <person name="Kublanov I.V."/>
        </authorList>
    </citation>
    <scope>NUCLEOTIDE SEQUENCE [LARGE SCALE GENOMIC DNA]</scope>
    <source>
        <strain evidence="1 2">AArc-m2/3/4</strain>
    </source>
</reference>
<name>A0ABT2QA90_9EURY</name>
<dbReference type="RefSeq" id="WP_338006995.1">
    <property type="nucleotide sequence ID" value="NZ_JAOPKB010000001.1"/>
</dbReference>
<dbReference type="Proteomes" id="UP001320972">
    <property type="component" value="Unassembled WGS sequence"/>
</dbReference>
<gene>
    <name evidence="1" type="ORF">OB955_03760</name>
</gene>
<keyword evidence="2" id="KW-1185">Reference proteome</keyword>